<protein>
    <submittedName>
        <fullName evidence="4">EAL domain-containing protein</fullName>
    </submittedName>
</protein>
<dbReference type="InterPro" id="IPR000160">
    <property type="entry name" value="GGDEF_dom"/>
</dbReference>
<evidence type="ECO:0000256" key="1">
    <source>
        <dbReference type="SAM" id="Phobius"/>
    </source>
</evidence>
<keyword evidence="1" id="KW-0812">Transmembrane</keyword>
<dbReference type="InterPro" id="IPR029787">
    <property type="entry name" value="Nucleotide_cyclase"/>
</dbReference>
<dbReference type="Pfam" id="PF00990">
    <property type="entry name" value="GGDEF"/>
    <property type="match status" value="1"/>
</dbReference>
<dbReference type="PANTHER" id="PTHR33121">
    <property type="entry name" value="CYCLIC DI-GMP PHOSPHODIESTERASE PDEF"/>
    <property type="match status" value="1"/>
</dbReference>
<dbReference type="Gene3D" id="3.20.20.450">
    <property type="entry name" value="EAL domain"/>
    <property type="match status" value="1"/>
</dbReference>
<dbReference type="AlphaFoldDB" id="A0A845BMT4"/>
<dbReference type="SMART" id="SM00267">
    <property type="entry name" value="GGDEF"/>
    <property type="match status" value="1"/>
</dbReference>
<dbReference type="InterPro" id="IPR050706">
    <property type="entry name" value="Cyclic-di-GMP_PDE-like"/>
</dbReference>
<dbReference type="Pfam" id="PF00563">
    <property type="entry name" value="EAL"/>
    <property type="match status" value="1"/>
</dbReference>
<organism evidence="4 5">
    <name type="scientific">Craterilacuibacter sinensis</name>
    <dbReference type="NCBI Taxonomy" id="2686017"/>
    <lineage>
        <taxon>Bacteria</taxon>
        <taxon>Pseudomonadati</taxon>
        <taxon>Pseudomonadota</taxon>
        <taxon>Betaproteobacteria</taxon>
        <taxon>Neisseriales</taxon>
        <taxon>Neisseriaceae</taxon>
        <taxon>Craterilacuibacter</taxon>
    </lineage>
</organism>
<dbReference type="Pfam" id="PF05228">
    <property type="entry name" value="CHASE4"/>
    <property type="match status" value="1"/>
</dbReference>
<dbReference type="InterPro" id="IPR007892">
    <property type="entry name" value="CHASE4"/>
</dbReference>
<dbReference type="CDD" id="cd01948">
    <property type="entry name" value="EAL"/>
    <property type="match status" value="1"/>
</dbReference>
<reference evidence="4 5" key="1">
    <citation type="submission" date="2019-12" db="EMBL/GenBank/DDBJ databases">
        <title>Neisseriaceae gen. nov. sp. Genome sequencing and assembly.</title>
        <authorList>
            <person name="Liu Z."/>
            <person name="Li A."/>
        </authorList>
    </citation>
    <scope>NUCLEOTIDE SEQUENCE [LARGE SCALE GENOMIC DNA]</scope>
    <source>
        <strain evidence="4 5">B2N2-7</strain>
    </source>
</reference>
<dbReference type="SUPFAM" id="SSF141868">
    <property type="entry name" value="EAL domain-like"/>
    <property type="match status" value="1"/>
</dbReference>
<dbReference type="Gene3D" id="3.30.70.270">
    <property type="match status" value="1"/>
</dbReference>
<dbReference type="SMART" id="SM00052">
    <property type="entry name" value="EAL"/>
    <property type="match status" value="1"/>
</dbReference>
<feature type="transmembrane region" description="Helical" evidence="1">
    <location>
        <begin position="28"/>
        <end position="50"/>
    </location>
</feature>
<dbReference type="SUPFAM" id="SSF55073">
    <property type="entry name" value="Nucleotide cyclase"/>
    <property type="match status" value="1"/>
</dbReference>
<evidence type="ECO:0000259" key="2">
    <source>
        <dbReference type="PROSITE" id="PS50883"/>
    </source>
</evidence>
<feature type="domain" description="EAL" evidence="2">
    <location>
        <begin position="515"/>
        <end position="765"/>
    </location>
</feature>
<keyword evidence="5" id="KW-1185">Reference proteome</keyword>
<dbReference type="PROSITE" id="PS50883">
    <property type="entry name" value="EAL"/>
    <property type="match status" value="1"/>
</dbReference>
<dbReference type="NCBIfam" id="TIGR00254">
    <property type="entry name" value="GGDEF"/>
    <property type="match status" value="1"/>
</dbReference>
<keyword evidence="1" id="KW-0472">Membrane</keyword>
<feature type="transmembrane region" description="Helical" evidence="1">
    <location>
        <begin position="262"/>
        <end position="284"/>
    </location>
</feature>
<keyword evidence="1" id="KW-1133">Transmembrane helix</keyword>
<comment type="caution">
    <text evidence="4">The sequence shown here is derived from an EMBL/GenBank/DDBJ whole genome shotgun (WGS) entry which is preliminary data.</text>
</comment>
<gene>
    <name evidence="4" type="ORF">GQF02_13185</name>
</gene>
<dbReference type="InterPro" id="IPR001633">
    <property type="entry name" value="EAL_dom"/>
</dbReference>
<sequence length="777" mass="85646">MGVWLVPTLTPPDPPSSIRLQTLLTRRFVLLMTVLASLLLLASLCLLILFTHLNDKTLMQAEADKATLLLASERERLQALVKDYASWDDAYRYVNRPDRRFIETSFSDSYHGLGVDFTAIFRRNGELLYVVAGDSHSPLSPALLRALSAPGIQSQKLAAGESVKHLAFIGSRPAQLALAGISTTDESAPSNGMMVMGRYLDGANMARLGAQAGLDVAVGQGPEAVRAGYGWDGRVDYRLVRSLAEAPGWSLQIDKQLDHRMLLWLSGFFACSIVLLIATASWWMRRFLRELVIYRIEQFARLARAGAGSETHYWPVEGHCELDDLAQAYNRQMDELARVRETLQLQAVTDPLTRLGNRWALEQALAEVARRSDGQVYSLLLLDLDGFKRINDSLGHLVGDQLLQALAELLHRVLDGRGMLFRSGGDEFCALIADDAATLSAHVTQRLLPVLRQPFIVGRHELKVTASIGLASWQAGMEVLALMRHAYLAMYAAKQQGRDGLCVYRQEMSAAADERLSQEQALRSAVANDEIRPWFQPVVDAVTGQVVSLEMLARWSLNGHMIPPLTFIQLAEEIGLIGTLWEQMLRRALVDFCAFRLLQPALKLQVNLSALQLLEVNFAARLQALIAGHGLPVDSVSIEITESATLDELPLAGQTLAELVGLGIGLHLDDFGTGYSSMARLCALPFDTLKLDRSFVQLLGAGDDTLARTVYDMAQGMGLALIAEGVETVEECRQLRAIGYRQIQGYLFARPMDGVAMLAWLGETHDWAPLERPVAAV</sequence>
<evidence type="ECO:0000259" key="3">
    <source>
        <dbReference type="PROSITE" id="PS50887"/>
    </source>
</evidence>
<dbReference type="PANTHER" id="PTHR33121:SF79">
    <property type="entry name" value="CYCLIC DI-GMP PHOSPHODIESTERASE PDED-RELATED"/>
    <property type="match status" value="1"/>
</dbReference>
<dbReference type="InterPro" id="IPR043128">
    <property type="entry name" value="Rev_trsase/Diguanyl_cyclase"/>
</dbReference>
<accession>A0A845BMT4</accession>
<dbReference type="EMBL" id="WSSB01000013">
    <property type="protein sequence ID" value="MXR37927.1"/>
    <property type="molecule type" value="Genomic_DNA"/>
</dbReference>
<dbReference type="Proteomes" id="UP000467214">
    <property type="component" value="Unassembled WGS sequence"/>
</dbReference>
<name>A0A845BMT4_9NEIS</name>
<dbReference type="CDD" id="cd01949">
    <property type="entry name" value="GGDEF"/>
    <property type="match status" value="1"/>
</dbReference>
<dbReference type="GO" id="GO:0071111">
    <property type="term" value="F:cyclic-guanylate-specific phosphodiesterase activity"/>
    <property type="evidence" value="ECO:0007669"/>
    <property type="project" value="InterPro"/>
</dbReference>
<dbReference type="InterPro" id="IPR035919">
    <property type="entry name" value="EAL_sf"/>
</dbReference>
<dbReference type="PROSITE" id="PS50887">
    <property type="entry name" value="GGDEF"/>
    <property type="match status" value="1"/>
</dbReference>
<evidence type="ECO:0000313" key="4">
    <source>
        <dbReference type="EMBL" id="MXR37927.1"/>
    </source>
</evidence>
<feature type="domain" description="GGDEF" evidence="3">
    <location>
        <begin position="375"/>
        <end position="506"/>
    </location>
</feature>
<evidence type="ECO:0000313" key="5">
    <source>
        <dbReference type="Proteomes" id="UP000467214"/>
    </source>
</evidence>
<proteinExistence type="predicted"/>